<organism evidence="2 3">
    <name type="scientific">Lipomyces starkeyi NRRL Y-11557</name>
    <dbReference type="NCBI Taxonomy" id="675824"/>
    <lineage>
        <taxon>Eukaryota</taxon>
        <taxon>Fungi</taxon>
        <taxon>Dikarya</taxon>
        <taxon>Ascomycota</taxon>
        <taxon>Saccharomycotina</taxon>
        <taxon>Lipomycetes</taxon>
        <taxon>Lipomycetales</taxon>
        <taxon>Lipomycetaceae</taxon>
        <taxon>Lipomyces</taxon>
    </lineage>
</organism>
<name>A0A1E3Q5B6_LIPST</name>
<protein>
    <recommendedName>
        <fullName evidence="1">AB hydrolase-1 domain-containing protein</fullName>
    </recommendedName>
</protein>
<dbReference type="Pfam" id="PF00561">
    <property type="entry name" value="Abhydrolase_1"/>
    <property type="match status" value="1"/>
</dbReference>
<evidence type="ECO:0000313" key="3">
    <source>
        <dbReference type="Proteomes" id="UP000094385"/>
    </source>
</evidence>
<feature type="domain" description="AB hydrolase-1" evidence="1">
    <location>
        <begin position="38"/>
        <end position="268"/>
    </location>
</feature>
<dbReference type="Gene3D" id="3.40.50.1820">
    <property type="entry name" value="alpha/beta hydrolase"/>
    <property type="match status" value="1"/>
</dbReference>
<dbReference type="STRING" id="675824.A0A1E3Q5B6"/>
<proteinExistence type="predicted"/>
<gene>
    <name evidence="2" type="ORF">LIPSTDRAFT_3259</name>
</gene>
<dbReference type="PANTHER" id="PTHR43433:SF5">
    <property type="entry name" value="AB HYDROLASE-1 DOMAIN-CONTAINING PROTEIN"/>
    <property type="match status" value="1"/>
</dbReference>
<evidence type="ECO:0000259" key="1">
    <source>
        <dbReference type="Pfam" id="PF00561"/>
    </source>
</evidence>
<dbReference type="EMBL" id="KV454294">
    <property type="protein sequence ID" value="ODQ72899.1"/>
    <property type="molecule type" value="Genomic_DNA"/>
</dbReference>
<evidence type="ECO:0000313" key="2">
    <source>
        <dbReference type="EMBL" id="ODQ72899.1"/>
    </source>
</evidence>
<dbReference type="Proteomes" id="UP000094385">
    <property type="component" value="Unassembled WGS sequence"/>
</dbReference>
<accession>A0A1E3Q5B6</accession>
<dbReference type="InterPro" id="IPR000073">
    <property type="entry name" value="AB_hydrolase_1"/>
</dbReference>
<dbReference type="PANTHER" id="PTHR43433">
    <property type="entry name" value="HYDROLASE, ALPHA/BETA FOLD FAMILY PROTEIN"/>
    <property type="match status" value="1"/>
</dbReference>
<dbReference type="SUPFAM" id="SSF53474">
    <property type="entry name" value="alpha/beta-Hydrolases"/>
    <property type="match status" value="1"/>
</dbReference>
<keyword evidence="3" id="KW-1185">Reference proteome</keyword>
<dbReference type="InterPro" id="IPR050471">
    <property type="entry name" value="AB_hydrolase"/>
</dbReference>
<dbReference type="OrthoDB" id="8119704at2759"/>
<sequence>MSTYETAKDQYIQVKAVNYAYRSFGATNGIPLVLNIHFRGSLDHWDPNFINPIAATRPIILIDNSGVGRSSGEIPASYAGWAQNIVDVIDALNIKQVDVFGFSMGGFVAQLIALNAPHLVRKLILAGTGPSAGPGVQNGDPEFLEVLAGATTEEEHHDGFLRTFYSPSEKKQAVGELWWKRMTSARPNRADYVGPEGTQRQIAAAVKWLGGEFREDGSYDRLDQIKIPVFIANGSNDLLIPTENSWVLWKRLVNSEAHLHIFPDSGHGFLNEYADMFSKQIIAFLDA</sequence>
<reference evidence="2 3" key="1">
    <citation type="journal article" date="2016" name="Proc. Natl. Acad. Sci. U.S.A.">
        <title>Comparative genomics of biotechnologically important yeasts.</title>
        <authorList>
            <person name="Riley R."/>
            <person name="Haridas S."/>
            <person name="Wolfe K.H."/>
            <person name="Lopes M.R."/>
            <person name="Hittinger C.T."/>
            <person name="Goeker M."/>
            <person name="Salamov A.A."/>
            <person name="Wisecaver J.H."/>
            <person name="Long T.M."/>
            <person name="Calvey C.H."/>
            <person name="Aerts A.L."/>
            <person name="Barry K.W."/>
            <person name="Choi C."/>
            <person name="Clum A."/>
            <person name="Coughlan A.Y."/>
            <person name="Deshpande S."/>
            <person name="Douglass A.P."/>
            <person name="Hanson S.J."/>
            <person name="Klenk H.-P."/>
            <person name="LaButti K.M."/>
            <person name="Lapidus A."/>
            <person name="Lindquist E.A."/>
            <person name="Lipzen A.M."/>
            <person name="Meier-Kolthoff J.P."/>
            <person name="Ohm R.A."/>
            <person name="Otillar R.P."/>
            <person name="Pangilinan J.L."/>
            <person name="Peng Y."/>
            <person name="Rokas A."/>
            <person name="Rosa C.A."/>
            <person name="Scheuner C."/>
            <person name="Sibirny A.A."/>
            <person name="Slot J.C."/>
            <person name="Stielow J.B."/>
            <person name="Sun H."/>
            <person name="Kurtzman C.P."/>
            <person name="Blackwell M."/>
            <person name="Grigoriev I.V."/>
            <person name="Jeffries T.W."/>
        </authorList>
    </citation>
    <scope>NUCLEOTIDE SEQUENCE [LARGE SCALE GENOMIC DNA]</scope>
    <source>
        <strain evidence="2 3">NRRL Y-11557</strain>
    </source>
</reference>
<dbReference type="InterPro" id="IPR029058">
    <property type="entry name" value="AB_hydrolase_fold"/>
</dbReference>
<dbReference type="AlphaFoldDB" id="A0A1E3Q5B6"/>